<protein>
    <submittedName>
        <fullName evidence="3">Uncharacterized protein</fullName>
    </submittedName>
</protein>
<evidence type="ECO:0000313" key="3">
    <source>
        <dbReference type="EMBL" id="MFD2522526.1"/>
    </source>
</evidence>
<proteinExistence type="predicted"/>
<keyword evidence="2" id="KW-0732">Signal</keyword>
<name>A0ABW5J9N9_9BACT</name>
<evidence type="ECO:0000256" key="1">
    <source>
        <dbReference type="SAM" id="MobiDB-lite"/>
    </source>
</evidence>
<accession>A0ABW5J9N9</accession>
<feature type="signal peptide" evidence="2">
    <location>
        <begin position="1"/>
        <end position="22"/>
    </location>
</feature>
<feature type="region of interest" description="Disordered" evidence="1">
    <location>
        <begin position="41"/>
        <end position="123"/>
    </location>
</feature>
<organism evidence="3 4">
    <name type="scientific">Emticicia soli</name>
    <dbReference type="NCBI Taxonomy" id="2027878"/>
    <lineage>
        <taxon>Bacteria</taxon>
        <taxon>Pseudomonadati</taxon>
        <taxon>Bacteroidota</taxon>
        <taxon>Cytophagia</taxon>
        <taxon>Cytophagales</taxon>
        <taxon>Leadbetterellaceae</taxon>
        <taxon>Emticicia</taxon>
    </lineage>
</organism>
<keyword evidence="4" id="KW-1185">Reference proteome</keyword>
<sequence>MKTKITTLVVLSALAITTTAFAQSKTSPPANYKQQNLLLAKKSKPAQQSQIALSDDYTTNPLANHRNYKAHVNTPEPSSTVYDVKLGNRHKNYKQKNLLTNSGHKEATKRAQDIERDDEMALK</sequence>
<comment type="caution">
    <text evidence="3">The sequence shown here is derived from an EMBL/GenBank/DDBJ whole genome shotgun (WGS) entry which is preliminary data.</text>
</comment>
<reference evidence="4" key="1">
    <citation type="journal article" date="2019" name="Int. J. Syst. Evol. Microbiol.">
        <title>The Global Catalogue of Microorganisms (GCM) 10K type strain sequencing project: providing services to taxonomists for standard genome sequencing and annotation.</title>
        <authorList>
            <consortium name="The Broad Institute Genomics Platform"/>
            <consortium name="The Broad Institute Genome Sequencing Center for Infectious Disease"/>
            <person name="Wu L."/>
            <person name="Ma J."/>
        </authorList>
    </citation>
    <scope>NUCLEOTIDE SEQUENCE [LARGE SCALE GENOMIC DNA]</scope>
    <source>
        <strain evidence="4">KCTC 52344</strain>
    </source>
</reference>
<evidence type="ECO:0000256" key="2">
    <source>
        <dbReference type="SAM" id="SignalP"/>
    </source>
</evidence>
<gene>
    <name evidence="3" type="ORF">ACFSR2_16630</name>
</gene>
<feature type="chain" id="PRO_5046912754" evidence="2">
    <location>
        <begin position="23"/>
        <end position="123"/>
    </location>
</feature>
<feature type="compositionally biased region" description="Polar residues" evidence="1">
    <location>
        <begin position="45"/>
        <end position="62"/>
    </location>
</feature>
<feature type="compositionally biased region" description="Basic and acidic residues" evidence="1">
    <location>
        <begin position="103"/>
        <end position="123"/>
    </location>
</feature>
<evidence type="ECO:0000313" key="4">
    <source>
        <dbReference type="Proteomes" id="UP001597510"/>
    </source>
</evidence>
<dbReference type="EMBL" id="JBHULC010000021">
    <property type="protein sequence ID" value="MFD2522526.1"/>
    <property type="molecule type" value="Genomic_DNA"/>
</dbReference>
<dbReference type="Proteomes" id="UP001597510">
    <property type="component" value="Unassembled WGS sequence"/>
</dbReference>
<dbReference type="RefSeq" id="WP_340237476.1">
    <property type="nucleotide sequence ID" value="NZ_JBBEWC010000008.1"/>
</dbReference>